<dbReference type="EMBL" id="CP019082">
    <property type="protein sequence ID" value="APW60750.1"/>
    <property type="molecule type" value="Genomic_DNA"/>
</dbReference>
<dbReference type="Proteomes" id="UP000186309">
    <property type="component" value="Chromosome"/>
</dbReference>
<dbReference type="AlphaFoldDB" id="A0A1U7CP85"/>
<accession>A0A1U7CP85</accession>
<proteinExistence type="predicted"/>
<dbReference type="RefSeq" id="WP_076345600.1">
    <property type="nucleotide sequence ID" value="NZ_CP019082.1"/>
</dbReference>
<organism evidence="2 3">
    <name type="scientific">Paludisphaera borealis</name>
    <dbReference type="NCBI Taxonomy" id="1387353"/>
    <lineage>
        <taxon>Bacteria</taxon>
        <taxon>Pseudomonadati</taxon>
        <taxon>Planctomycetota</taxon>
        <taxon>Planctomycetia</taxon>
        <taxon>Isosphaerales</taxon>
        <taxon>Isosphaeraceae</taxon>
        <taxon>Paludisphaera</taxon>
    </lineage>
</organism>
<gene>
    <name evidence="2" type="ORF">BSF38_02239</name>
</gene>
<evidence type="ECO:0000313" key="3">
    <source>
        <dbReference type="Proteomes" id="UP000186309"/>
    </source>
</evidence>
<name>A0A1U7CP85_9BACT</name>
<dbReference type="KEGG" id="pbor:BSF38_02239"/>
<protein>
    <submittedName>
        <fullName evidence="2">Uncharacterized protein</fullName>
    </submittedName>
</protein>
<feature type="region of interest" description="Disordered" evidence="1">
    <location>
        <begin position="149"/>
        <end position="171"/>
    </location>
</feature>
<evidence type="ECO:0000313" key="2">
    <source>
        <dbReference type="EMBL" id="APW60750.1"/>
    </source>
</evidence>
<reference evidence="3" key="1">
    <citation type="submission" date="2016-12" db="EMBL/GenBank/DDBJ databases">
        <title>Comparative genomics of four Isosphaeraceae planctomycetes: a common pool of plasmids and glycoside hydrolase genes.</title>
        <authorList>
            <person name="Ivanova A."/>
        </authorList>
    </citation>
    <scope>NUCLEOTIDE SEQUENCE [LARGE SCALE GENOMIC DNA]</scope>
    <source>
        <strain evidence="3">PX4</strain>
    </source>
</reference>
<evidence type="ECO:0000256" key="1">
    <source>
        <dbReference type="SAM" id="MobiDB-lite"/>
    </source>
</evidence>
<keyword evidence="3" id="KW-1185">Reference proteome</keyword>
<sequence>MRTFVGIVLSFVVLGGPLRESLAQDPNKPDPSPSLNAIDAKDLRGLLNGVLDRIAINPGADAVFPSQTALGAFIADAQQVVARSSRGVGRSVTTKTLGDNVLATIDQIAVAAQASGVAKISASNMALLTGRTSLLLSSVVFDGERVFPAPQAPSKSAPGTSMPPVPSKSIPGVGAAALGPVIPSAPSKVFPPQAPTNGVPPSF</sequence>